<sequence length="146" mass="16116">SNHFSSSLAAFLHIEKYCASCDWSQLVTWYKAFVNSLVPCDLCDHSQISHIVSNDVRSDILLTTLHVITDWPISDHMIGTSYRGPVRRSVFFTVSGGHSGHRIAVCALPGSAHKQGARRAVYRRPPDPAVPPSGRLYTTAGREVVK</sequence>
<evidence type="ECO:0000313" key="1">
    <source>
        <dbReference type="EMBL" id="CAI9567488.1"/>
    </source>
</evidence>
<feature type="non-terminal residue" evidence="1">
    <location>
        <position position="146"/>
    </location>
</feature>
<name>A0ABN9D4Q2_9NEOB</name>
<keyword evidence="2" id="KW-1185">Reference proteome</keyword>
<dbReference type="Proteomes" id="UP001162483">
    <property type="component" value="Unassembled WGS sequence"/>
</dbReference>
<protein>
    <submittedName>
        <fullName evidence="1">Uncharacterized protein</fullName>
    </submittedName>
</protein>
<organism evidence="1 2">
    <name type="scientific">Staurois parvus</name>
    <dbReference type="NCBI Taxonomy" id="386267"/>
    <lineage>
        <taxon>Eukaryota</taxon>
        <taxon>Metazoa</taxon>
        <taxon>Chordata</taxon>
        <taxon>Craniata</taxon>
        <taxon>Vertebrata</taxon>
        <taxon>Euteleostomi</taxon>
        <taxon>Amphibia</taxon>
        <taxon>Batrachia</taxon>
        <taxon>Anura</taxon>
        <taxon>Neobatrachia</taxon>
        <taxon>Ranoidea</taxon>
        <taxon>Ranidae</taxon>
        <taxon>Staurois</taxon>
    </lineage>
</organism>
<feature type="non-terminal residue" evidence="1">
    <location>
        <position position="1"/>
    </location>
</feature>
<comment type="caution">
    <text evidence="1">The sequence shown here is derived from an EMBL/GenBank/DDBJ whole genome shotgun (WGS) entry which is preliminary data.</text>
</comment>
<evidence type="ECO:0000313" key="2">
    <source>
        <dbReference type="Proteomes" id="UP001162483"/>
    </source>
</evidence>
<reference evidence="1" key="1">
    <citation type="submission" date="2023-05" db="EMBL/GenBank/DDBJ databases">
        <authorList>
            <person name="Stuckert A."/>
        </authorList>
    </citation>
    <scope>NUCLEOTIDE SEQUENCE</scope>
</reference>
<accession>A0ABN9D4Q2</accession>
<dbReference type="EMBL" id="CATNWA010014104">
    <property type="protein sequence ID" value="CAI9567488.1"/>
    <property type="molecule type" value="Genomic_DNA"/>
</dbReference>
<gene>
    <name evidence="1" type="ORF">SPARVUS_LOCUS6543875</name>
</gene>
<proteinExistence type="predicted"/>